<feature type="domain" description="NAD-dependent epimerase/dehydratase" evidence="2">
    <location>
        <begin position="16"/>
        <end position="253"/>
    </location>
</feature>
<evidence type="ECO:0000259" key="2">
    <source>
        <dbReference type="Pfam" id="PF01370"/>
    </source>
</evidence>
<evidence type="ECO:0000256" key="1">
    <source>
        <dbReference type="ARBA" id="ARBA00007637"/>
    </source>
</evidence>
<evidence type="ECO:0000313" key="3">
    <source>
        <dbReference type="EMBL" id="ESL10022.1"/>
    </source>
</evidence>
<dbReference type="AlphaFoldDB" id="A0A061J9R4"/>
<evidence type="ECO:0000313" key="4">
    <source>
        <dbReference type="Proteomes" id="UP000031737"/>
    </source>
</evidence>
<dbReference type="VEuPathDB" id="TriTrypDB:TRSC58_02250"/>
<reference evidence="3 4" key="1">
    <citation type="submission" date="2013-07" db="EMBL/GenBank/DDBJ databases">
        <authorList>
            <person name="Stoco P.H."/>
            <person name="Wagner G."/>
            <person name="Gerber A."/>
            <person name="Zaha A."/>
            <person name="Thompson C."/>
            <person name="Bartholomeu D.C."/>
            <person name="Luckemeyer D.D."/>
            <person name="Bahia D."/>
            <person name="Loreto E."/>
            <person name="Prestes E.B."/>
            <person name="Lima F.M."/>
            <person name="Rodrigues-Luiz G."/>
            <person name="Vallejo G.A."/>
            <person name="Filho J.F."/>
            <person name="Monteiro K.M."/>
            <person name="Tyler K.M."/>
            <person name="de Almeida L.G."/>
            <person name="Ortiz M.F."/>
            <person name="Siervo M.A."/>
            <person name="de Moraes M.H."/>
            <person name="Cunha O.L."/>
            <person name="Mendonca-Neto R."/>
            <person name="Silva R."/>
            <person name="Teixeira S.M."/>
            <person name="Murta S.M."/>
            <person name="Sincero T.C."/>
            <person name="Mendes T.A."/>
            <person name="Urmenyi T.P."/>
            <person name="Silva V.G."/>
            <person name="da Rocha W.D."/>
            <person name="Andersson B."/>
            <person name="Romanha A.J."/>
            <person name="Steindel M."/>
            <person name="de Vasconcelos A.T."/>
            <person name="Grisard E.C."/>
        </authorList>
    </citation>
    <scope>NUCLEOTIDE SEQUENCE [LARGE SCALE GENOMIC DNA]</scope>
    <source>
        <strain evidence="3 4">SC58</strain>
    </source>
</reference>
<dbReference type="InterPro" id="IPR036291">
    <property type="entry name" value="NAD(P)-bd_dom_sf"/>
</dbReference>
<dbReference type="OrthoDB" id="16464at2759"/>
<protein>
    <submittedName>
        <fullName evidence="3">L-threonine 3-dehydrogenase</fullName>
    </submittedName>
</protein>
<accession>A0A061J9R4</accession>
<dbReference type="Proteomes" id="UP000031737">
    <property type="component" value="Unassembled WGS sequence"/>
</dbReference>
<gene>
    <name evidence="3" type="ORF">TRSC58_02250</name>
</gene>
<dbReference type="PANTHER" id="PTHR42687">
    <property type="entry name" value="L-THREONINE 3-DEHYDROGENASE"/>
    <property type="match status" value="1"/>
</dbReference>
<dbReference type="GO" id="GO:0006567">
    <property type="term" value="P:L-threonine catabolic process"/>
    <property type="evidence" value="ECO:0007669"/>
    <property type="project" value="TreeGrafter"/>
</dbReference>
<comment type="caution">
    <text evidence="3">The sequence shown here is derived from an EMBL/GenBank/DDBJ whole genome shotgun (WGS) entry which is preliminary data.</text>
</comment>
<dbReference type="Pfam" id="PF01370">
    <property type="entry name" value="Epimerase"/>
    <property type="match status" value="1"/>
</dbReference>
<dbReference type="PANTHER" id="PTHR42687:SF1">
    <property type="entry name" value="L-THREONINE 3-DEHYDROGENASE, MITOCHONDRIAL"/>
    <property type="match status" value="1"/>
</dbReference>
<dbReference type="Gene3D" id="3.40.50.720">
    <property type="entry name" value="NAD(P)-binding Rossmann-like Domain"/>
    <property type="match status" value="1"/>
</dbReference>
<dbReference type="GO" id="GO:0008743">
    <property type="term" value="F:L-threonine 3-dehydrogenase activity"/>
    <property type="evidence" value="ECO:0007669"/>
    <property type="project" value="TreeGrafter"/>
</dbReference>
<sequence>MLCSSRLFFNAAAPRVLVAGGLGQIGTDLTLALREKFGADSILTCDVVQPPPNHPIAGAKGFQQLDCMNRDAYEKLVKEFKPTWLFHLPAIMSVRGEAEPQLALNLNINTTRYALDLARDYKMRCFIPSTIAAFGDKCGKVSTKDDTVMNPSTVYGVTKVFTEMIGTYYREKMGVDFRCVRFPGIISAATLPGGGATDYAIHMYHCALARKKYVCPVLPDEPLPMLYMPDTLDGVLKLMDAPQSSLRRTVYNISGFSFTPAQLKASIEAHTKRPLEVEYVEGSAQGIAHSWPDSLDDSNARRDWGYTVKYDLDKMTEDMLRQIPRLHGLPSL</sequence>
<name>A0A061J9R4_TRYRA</name>
<comment type="similarity">
    <text evidence="1">Belongs to the NAD(P)-dependent epimerase/dehydratase family.</text>
</comment>
<dbReference type="SUPFAM" id="SSF51735">
    <property type="entry name" value="NAD(P)-binding Rossmann-fold domains"/>
    <property type="match status" value="1"/>
</dbReference>
<keyword evidence="4" id="KW-1185">Reference proteome</keyword>
<dbReference type="EMBL" id="AUPL01002250">
    <property type="protein sequence ID" value="ESL10022.1"/>
    <property type="molecule type" value="Genomic_DNA"/>
</dbReference>
<proteinExistence type="inferred from homology"/>
<dbReference type="InterPro" id="IPR051225">
    <property type="entry name" value="NAD(P)_epim/dehydratase"/>
</dbReference>
<dbReference type="InterPro" id="IPR001509">
    <property type="entry name" value="Epimerase_deHydtase"/>
</dbReference>
<organism evidence="3 4">
    <name type="scientific">Trypanosoma rangeli SC58</name>
    <dbReference type="NCBI Taxonomy" id="429131"/>
    <lineage>
        <taxon>Eukaryota</taxon>
        <taxon>Discoba</taxon>
        <taxon>Euglenozoa</taxon>
        <taxon>Kinetoplastea</taxon>
        <taxon>Metakinetoplastina</taxon>
        <taxon>Trypanosomatida</taxon>
        <taxon>Trypanosomatidae</taxon>
        <taxon>Trypanosoma</taxon>
        <taxon>Herpetosoma</taxon>
    </lineage>
</organism>